<accession>A0AA86JG39</accession>
<sequence length="61" mass="6619">MAAYTGPDSGLESQCQDILRGAFAHQDNPDIAVARTNVLNNCLTVSIGFLDRDDDDSRFST</sequence>
<organism evidence="1 2">
    <name type="scientific">Limnobacter thiooxidans</name>
    <dbReference type="NCBI Taxonomy" id="131080"/>
    <lineage>
        <taxon>Bacteria</taxon>
        <taxon>Pseudomonadati</taxon>
        <taxon>Pseudomonadota</taxon>
        <taxon>Betaproteobacteria</taxon>
        <taxon>Burkholderiales</taxon>
        <taxon>Burkholderiaceae</taxon>
        <taxon>Limnobacter</taxon>
    </lineage>
</organism>
<reference evidence="1 2" key="1">
    <citation type="submission" date="2023-10" db="EMBL/GenBank/DDBJ databases">
        <title>Complete Genome Sequence of Limnobacter thiooxidans CS-K2T, Isolated from freshwater lake sediments in Bavaria, Germany.</title>
        <authorList>
            <person name="Naruki M."/>
            <person name="Watanabe A."/>
            <person name="Warashina T."/>
            <person name="Morita T."/>
            <person name="Arakawa K."/>
        </authorList>
    </citation>
    <scope>NUCLEOTIDE SEQUENCE [LARGE SCALE GENOMIC DNA]</scope>
    <source>
        <strain evidence="1 2">CS-K2</strain>
    </source>
</reference>
<proteinExistence type="predicted"/>
<gene>
    <name evidence="1" type="ORF">RGQ30_19070</name>
</gene>
<keyword evidence="2" id="KW-1185">Reference proteome</keyword>
<evidence type="ECO:0000313" key="1">
    <source>
        <dbReference type="EMBL" id="BET26406.1"/>
    </source>
</evidence>
<dbReference type="AlphaFoldDB" id="A0AA86JG39"/>
<protein>
    <submittedName>
        <fullName evidence="1">Uncharacterized protein</fullName>
    </submittedName>
</protein>
<evidence type="ECO:0000313" key="2">
    <source>
        <dbReference type="Proteomes" id="UP001329151"/>
    </source>
</evidence>
<dbReference type="KEGG" id="lto:RGQ30_19070"/>
<name>A0AA86JG39_9BURK</name>
<dbReference type="EMBL" id="AP028947">
    <property type="protein sequence ID" value="BET26406.1"/>
    <property type="molecule type" value="Genomic_DNA"/>
</dbReference>
<dbReference type="Proteomes" id="UP001329151">
    <property type="component" value="Chromosome"/>
</dbReference>